<reference evidence="6" key="2">
    <citation type="submission" date="2017-02" db="UniProtKB">
        <authorList>
            <consortium name="WormBaseParasite"/>
        </authorList>
    </citation>
    <scope>IDENTIFICATION</scope>
</reference>
<dbReference type="SUPFAM" id="SSF81901">
    <property type="entry name" value="HCP-like"/>
    <property type="match status" value="1"/>
</dbReference>
<dbReference type="STRING" id="6313.A0A0K0D968"/>
<dbReference type="PANTHER" id="PTHR10758:SF2">
    <property type="entry name" value="26S PROTEASOME NON-ATPASE REGULATORY SUBUNIT 3"/>
    <property type="match status" value="1"/>
</dbReference>
<proteinExistence type="inferred from homology"/>
<feature type="domain" description="PCI" evidence="4">
    <location>
        <begin position="269"/>
        <end position="448"/>
    </location>
</feature>
<dbReference type="GO" id="GO:0008541">
    <property type="term" value="C:proteasome regulatory particle, lid subcomplex"/>
    <property type="evidence" value="ECO:0007669"/>
    <property type="project" value="TreeGrafter"/>
</dbReference>
<evidence type="ECO:0000256" key="3">
    <source>
        <dbReference type="SAM" id="MobiDB-lite"/>
    </source>
</evidence>
<dbReference type="Proteomes" id="UP000035642">
    <property type="component" value="Unassembled WGS sequence"/>
</dbReference>
<accession>A0A0K0D968</accession>
<evidence type="ECO:0000256" key="2">
    <source>
        <dbReference type="ARBA" id="ARBA00022942"/>
    </source>
</evidence>
<dbReference type="SUPFAM" id="SSF46785">
    <property type="entry name" value="Winged helix' DNA-binding domain"/>
    <property type="match status" value="1"/>
</dbReference>
<keyword evidence="2" id="KW-0647">Proteasome</keyword>
<dbReference type="GO" id="GO:0030234">
    <property type="term" value="F:enzyme regulator activity"/>
    <property type="evidence" value="ECO:0007669"/>
    <property type="project" value="InterPro"/>
</dbReference>
<organism evidence="5 6">
    <name type="scientific">Angiostrongylus cantonensis</name>
    <name type="common">Rat lungworm</name>
    <dbReference type="NCBI Taxonomy" id="6313"/>
    <lineage>
        <taxon>Eukaryota</taxon>
        <taxon>Metazoa</taxon>
        <taxon>Ecdysozoa</taxon>
        <taxon>Nematoda</taxon>
        <taxon>Chromadorea</taxon>
        <taxon>Rhabditida</taxon>
        <taxon>Rhabditina</taxon>
        <taxon>Rhabditomorpha</taxon>
        <taxon>Strongyloidea</taxon>
        <taxon>Metastrongylidae</taxon>
        <taxon>Angiostrongylus</taxon>
    </lineage>
</organism>
<dbReference type="InterPro" id="IPR036390">
    <property type="entry name" value="WH_DNA-bd_sf"/>
</dbReference>
<dbReference type="InterPro" id="IPR013586">
    <property type="entry name" value="PSMD3_C"/>
</dbReference>
<protein>
    <submittedName>
        <fullName evidence="6">PCI domain-containing protein</fullName>
    </submittedName>
</protein>
<dbReference type="PANTHER" id="PTHR10758">
    <property type="entry name" value="26S PROTEASOME NON-ATPASE REGULATORY SUBUNIT 3/COP9 SIGNALOSOME COMPLEX SUBUNIT 3"/>
    <property type="match status" value="1"/>
</dbReference>
<reference evidence="5" key="1">
    <citation type="submission" date="2012-09" db="EMBL/GenBank/DDBJ databases">
        <authorList>
            <person name="Martin A.A."/>
        </authorList>
    </citation>
    <scope>NUCLEOTIDE SEQUENCE</scope>
</reference>
<dbReference type="InterPro" id="IPR050756">
    <property type="entry name" value="CSN3"/>
</dbReference>
<evidence type="ECO:0000313" key="6">
    <source>
        <dbReference type="WBParaSite" id="ACAC_0000664101-mRNA-1"/>
    </source>
</evidence>
<comment type="similarity">
    <text evidence="1">Belongs to the proteasome subunit S3 family.</text>
</comment>
<evidence type="ECO:0000256" key="1">
    <source>
        <dbReference type="ARBA" id="ARBA00007912"/>
    </source>
</evidence>
<dbReference type="InterPro" id="IPR011990">
    <property type="entry name" value="TPR-like_helical_dom_sf"/>
</dbReference>
<dbReference type="Pfam" id="PF25573">
    <property type="entry name" value="TPR_PSMD3_N"/>
    <property type="match status" value="1"/>
</dbReference>
<keyword evidence="5" id="KW-1185">Reference proteome</keyword>
<name>A0A0K0D968_ANGCA</name>
<dbReference type="PROSITE" id="PS50250">
    <property type="entry name" value="PCI"/>
    <property type="match status" value="1"/>
</dbReference>
<dbReference type="Gene3D" id="1.25.40.10">
    <property type="entry name" value="Tetratricopeptide repeat domain"/>
    <property type="match status" value="1"/>
</dbReference>
<dbReference type="AlphaFoldDB" id="A0A0K0D968"/>
<feature type="region of interest" description="Disordered" evidence="3">
    <location>
        <begin position="1"/>
        <end position="20"/>
    </location>
</feature>
<dbReference type="InterPro" id="IPR057985">
    <property type="entry name" value="TPR_PSMD3_N"/>
</dbReference>
<dbReference type="GO" id="GO:0042176">
    <property type="term" value="P:regulation of protein catabolic process"/>
    <property type="evidence" value="ECO:0007669"/>
    <property type="project" value="InterPro"/>
</dbReference>
<evidence type="ECO:0000259" key="4">
    <source>
        <dbReference type="PROSITE" id="PS50250"/>
    </source>
</evidence>
<dbReference type="Pfam" id="PF01399">
    <property type="entry name" value="PCI"/>
    <property type="match status" value="1"/>
</dbReference>
<dbReference type="SMART" id="SM00088">
    <property type="entry name" value="PINT"/>
    <property type="match status" value="1"/>
</dbReference>
<dbReference type="Pfam" id="PF08375">
    <property type="entry name" value="Rpn3_C"/>
    <property type="match status" value="1"/>
</dbReference>
<dbReference type="InterPro" id="IPR000717">
    <property type="entry name" value="PCI_dom"/>
</dbReference>
<dbReference type="GO" id="GO:0006511">
    <property type="term" value="P:ubiquitin-dependent protein catabolic process"/>
    <property type="evidence" value="ECO:0007669"/>
    <property type="project" value="TreeGrafter"/>
</dbReference>
<dbReference type="WBParaSite" id="ACAC_0000664101-mRNA-1">
    <property type="protein sequence ID" value="ACAC_0000664101-mRNA-1"/>
    <property type="gene ID" value="ACAC_0000664101"/>
</dbReference>
<evidence type="ECO:0000313" key="5">
    <source>
        <dbReference type="Proteomes" id="UP000035642"/>
    </source>
</evidence>
<sequence>MCSSSSCSARNEVMGPTANPSSAIEKMEVDEAVKVDEKDIPKDSNAVAIENIKEHCALLDKGEAHFVGRVLQALHNTRKQCNVEVLHRVIVNQLALSLHKDTLLSLVPTTIPVAMEVDTKLAHASTTSSVKSPRPTRKVTSPSPESELYIHLLVLLHLVDMKKLDDAKKCAEMLISRADCVDKPPLDPIVAKAIFYLALTYERQHKLHELACFFNSRLRTATLRHQRESQAVLICTLLRCYLINKQFQSAAKLVSKVTFPEGANNNDLARYLYYQGRIKALQLDYTAAAGYFLQAMRKAPQEAAIGFKQNVQKWVVVIGLLQGEIPERSIFRQPIYRKCLQPYLELTQAVRTGDLVQFNNIVKRHSPVFEKDETLTLIVRLRQNVIKTAVKQISLAYSRITIKDIAEKLGMSNEIETEYMVAKAIADGAIDAVITCDTKDGHRFMRSSETVDMYTTTEPQIHFDSRIKYCLELHNQAVKALRFPPKNKCDVESIEAQREREQQMLRLWQRVQSILNAITDPRSRFPPLAYAVVVSDCETHRVTRVYGLEDMVREMTNEIKRKMMSYNPYKGGAQDKEVIVRFSNDNVVDDGVLNGKRIIEIEKERPTWFKKLF</sequence>
<dbReference type="SMART" id="SM00753">
    <property type="entry name" value="PAM"/>
    <property type="match status" value="1"/>
</dbReference>